<protein>
    <recommendedName>
        <fullName evidence="1">Endonuclease/exonuclease/phosphatase domain-containing protein</fullName>
    </recommendedName>
</protein>
<dbReference type="InterPro" id="IPR005135">
    <property type="entry name" value="Endo/exonuclease/phosphatase"/>
</dbReference>
<gene>
    <name evidence="2" type="ORF">PACLA_8A008206</name>
</gene>
<dbReference type="Gene3D" id="3.60.10.10">
    <property type="entry name" value="Endonuclease/exonuclease/phosphatase"/>
    <property type="match status" value="1"/>
</dbReference>
<dbReference type="Pfam" id="PF14529">
    <property type="entry name" value="Exo_endo_phos_2"/>
    <property type="match status" value="1"/>
</dbReference>
<evidence type="ECO:0000259" key="1">
    <source>
        <dbReference type="Pfam" id="PF14529"/>
    </source>
</evidence>
<reference evidence="2" key="1">
    <citation type="submission" date="2020-04" db="EMBL/GenBank/DDBJ databases">
        <authorList>
            <person name="Alioto T."/>
            <person name="Alioto T."/>
            <person name="Gomez Garrido J."/>
        </authorList>
    </citation>
    <scope>NUCLEOTIDE SEQUENCE</scope>
    <source>
        <strain evidence="2">A484AB</strain>
    </source>
</reference>
<evidence type="ECO:0000313" key="3">
    <source>
        <dbReference type="Proteomes" id="UP001152795"/>
    </source>
</evidence>
<dbReference type="Proteomes" id="UP001152795">
    <property type="component" value="Unassembled WGS sequence"/>
</dbReference>
<dbReference type="OrthoDB" id="5963756at2759"/>
<accession>A0A7D9LV98</accession>
<dbReference type="EMBL" id="CACRXK020024941">
    <property type="protein sequence ID" value="CAB4039092.1"/>
    <property type="molecule type" value="Genomic_DNA"/>
</dbReference>
<feature type="domain" description="Endonuclease/exonuclease/phosphatase" evidence="1">
    <location>
        <begin position="114"/>
        <end position="240"/>
    </location>
</feature>
<dbReference type="InterPro" id="IPR036691">
    <property type="entry name" value="Endo/exonu/phosph_ase_sf"/>
</dbReference>
<keyword evidence="3" id="KW-1185">Reference proteome</keyword>
<evidence type="ECO:0000313" key="2">
    <source>
        <dbReference type="EMBL" id="CAB4039092.1"/>
    </source>
</evidence>
<sequence length="244" mass="27594">MRSNISISMWNINGLHSKVLGDKSKNEDFINQIKTNDFIFLTETWSNTTIYVPGFKAISNVIPPKLNHSGRLSGGITLLFNAKFEAYVTVLKNSKHFLWCKISKEILKSENDFYLCGIYIPPETSKYFDSETFDKLEEEMITFSGKGDVILIGDFNARTGKLGDFISTDGNKHIQNLVQDDSYQTKRENFDNTVNSHGKHLLEICKNCDLRILNGRTKGDSLGKTTFHSKNGISTIDYVVLPFG</sequence>
<organism evidence="2 3">
    <name type="scientific">Paramuricea clavata</name>
    <name type="common">Red gorgonian</name>
    <name type="synonym">Violescent sea-whip</name>
    <dbReference type="NCBI Taxonomy" id="317549"/>
    <lineage>
        <taxon>Eukaryota</taxon>
        <taxon>Metazoa</taxon>
        <taxon>Cnidaria</taxon>
        <taxon>Anthozoa</taxon>
        <taxon>Octocorallia</taxon>
        <taxon>Malacalcyonacea</taxon>
        <taxon>Plexauridae</taxon>
        <taxon>Paramuricea</taxon>
    </lineage>
</organism>
<comment type="caution">
    <text evidence="2">The sequence shown here is derived from an EMBL/GenBank/DDBJ whole genome shotgun (WGS) entry which is preliminary data.</text>
</comment>
<name>A0A7D9LV98_PARCT</name>
<dbReference type="SUPFAM" id="SSF56219">
    <property type="entry name" value="DNase I-like"/>
    <property type="match status" value="1"/>
</dbReference>
<proteinExistence type="predicted"/>
<dbReference type="AlphaFoldDB" id="A0A7D9LV98"/>
<dbReference type="GO" id="GO:0003824">
    <property type="term" value="F:catalytic activity"/>
    <property type="evidence" value="ECO:0007669"/>
    <property type="project" value="InterPro"/>
</dbReference>